<dbReference type="InterPro" id="IPR004399">
    <property type="entry name" value="HMP/HMP-P_kinase_dom"/>
</dbReference>
<evidence type="ECO:0000259" key="7">
    <source>
        <dbReference type="Pfam" id="PF03070"/>
    </source>
</evidence>
<evidence type="ECO:0000256" key="4">
    <source>
        <dbReference type="ARBA" id="ARBA00004769"/>
    </source>
</evidence>
<dbReference type="CDD" id="cd19365">
    <property type="entry name" value="TenA_C-like"/>
    <property type="match status" value="1"/>
</dbReference>
<dbReference type="SUPFAM" id="SSF53613">
    <property type="entry name" value="Ribokinase-like"/>
    <property type="match status" value="1"/>
</dbReference>
<dbReference type="PANTHER" id="PTHR20858:SF17">
    <property type="entry name" value="HYDROXYMETHYLPYRIMIDINE_PHOSPHOMETHYLPYRIMIDINE KINASE THI20-RELATED"/>
    <property type="match status" value="1"/>
</dbReference>
<dbReference type="Pfam" id="PF03070">
    <property type="entry name" value="TENA_THI-4"/>
    <property type="match status" value="1"/>
</dbReference>
<comment type="pathway">
    <text evidence="4">Cofactor biosynthesis; thiamine diphosphate biosynthesis; 4-amino-2-methyl-5-diphosphomethylpyrimidine from 5-amino-1-(5-phospho-D-ribosyl)imidazole: step 3/3.</text>
</comment>
<accession>A0ABS7ZLU7</accession>
<dbReference type="InterPro" id="IPR004305">
    <property type="entry name" value="Thiaminase-2/PQQC"/>
</dbReference>
<dbReference type="EC" id="2.7.1.49" evidence="9"/>
<dbReference type="NCBIfam" id="TIGR00097">
    <property type="entry name" value="HMP-P_kinase"/>
    <property type="match status" value="1"/>
</dbReference>
<gene>
    <name evidence="9" type="ORF">LEP48_15630</name>
</gene>
<dbReference type="SUPFAM" id="SSF48613">
    <property type="entry name" value="Heme oxygenase-like"/>
    <property type="match status" value="1"/>
</dbReference>
<dbReference type="Gene3D" id="3.40.1190.20">
    <property type="match status" value="1"/>
</dbReference>
<keyword evidence="9" id="KW-0808">Transferase</keyword>
<evidence type="ECO:0000256" key="2">
    <source>
        <dbReference type="ARBA" id="ARBA00000565"/>
    </source>
</evidence>
<keyword evidence="5" id="KW-0784">Thiamine biosynthesis</keyword>
<dbReference type="NCBIfam" id="NF011301">
    <property type="entry name" value="PRK14713.1"/>
    <property type="match status" value="1"/>
</dbReference>
<evidence type="ECO:0000256" key="1">
    <source>
        <dbReference type="ARBA" id="ARBA00000151"/>
    </source>
</evidence>
<comment type="caution">
    <text evidence="9">The sequence shown here is derived from an EMBL/GenBank/DDBJ whole genome shotgun (WGS) entry which is preliminary data.</text>
</comment>
<proteinExistence type="predicted"/>
<keyword evidence="9" id="KW-0418">Kinase</keyword>
<keyword evidence="10" id="KW-1185">Reference proteome</keyword>
<feature type="compositionally biased region" description="Low complexity" evidence="6">
    <location>
        <begin position="20"/>
        <end position="34"/>
    </location>
</feature>
<protein>
    <submittedName>
        <fullName evidence="9">Bifunctional hydroxymethylpyrimidine kinase/phosphomethylpyrimidine kinase</fullName>
        <ecNumber evidence="9">2.7.1.49</ecNumber>
        <ecNumber evidence="9">2.7.4.7</ecNumber>
    </submittedName>
</protein>
<dbReference type="RefSeq" id="WP_225566502.1">
    <property type="nucleotide sequence ID" value="NZ_JAIXCQ010000012.1"/>
</dbReference>
<evidence type="ECO:0000256" key="5">
    <source>
        <dbReference type="ARBA" id="ARBA00022977"/>
    </source>
</evidence>
<evidence type="ECO:0000256" key="3">
    <source>
        <dbReference type="ARBA" id="ARBA00003848"/>
    </source>
</evidence>
<feature type="region of interest" description="Disordered" evidence="6">
    <location>
        <begin position="1"/>
        <end position="34"/>
    </location>
</feature>
<feature type="domain" description="Pyridoxamine kinase/Phosphomethylpyrimidine kinase" evidence="8">
    <location>
        <begin position="48"/>
        <end position="303"/>
    </location>
</feature>
<dbReference type="GO" id="GO:0008902">
    <property type="term" value="F:hydroxymethylpyrimidine kinase activity"/>
    <property type="evidence" value="ECO:0007669"/>
    <property type="project" value="UniProtKB-EC"/>
</dbReference>
<dbReference type="EC" id="2.7.4.7" evidence="9"/>
<dbReference type="Pfam" id="PF08543">
    <property type="entry name" value="Phos_pyr_kin"/>
    <property type="match status" value="1"/>
</dbReference>
<dbReference type="Gene3D" id="1.20.910.10">
    <property type="entry name" value="Heme oxygenase-like"/>
    <property type="match status" value="1"/>
</dbReference>
<evidence type="ECO:0000313" key="9">
    <source>
        <dbReference type="EMBL" id="MCA5894770.1"/>
    </source>
</evidence>
<organism evidence="9 10">
    <name type="scientific">Isoptericola luteus</name>
    <dbReference type="NCBI Taxonomy" id="2879484"/>
    <lineage>
        <taxon>Bacteria</taxon>
        <taxon>Bacillati</taxon>
        <taxon>Actinomycetota</taxon>
        <taxon>Actinomycetes</taxon>
        <taxon>Micrococcales</taxon>
        <taxon>Promicromonosporaceae</taxon>
        <taxon>Isoptericola</taxon>
    </lineage>
</organism>
<dbReference type="CDD" id="cd01169">
    <property type="entry name" value="HMPP_kinase"/>
    <property type="match status" value="1"/>
</dbReference>
<evidence type="ECO:0000313" key="10">
    <source>
        <dbReference type="Proteomes" id="UP001319870"/>
    </source>
</evidence>
<comment type="catalytic activity">
    <reaction evidence="1">
        <text>4-amino-5-hydroxymethyl-2-methylpyrimidine + ATP = 4-amino-2-methyl-5-(phosphooxymethyl)pyrimidine + ADP + H(+)</text>
        <dbReference type="Rhea" id="RHEA:23096"/>
        <dbReference type="ChEBI" id="CHEBI:15378"/>
        <dbReference type="ChEBI" id="CHEBI:16892"/>
        <dbReference type="ChEBI" id="CHEBI:30616"/>
        <dbReference type="ChEBI" id="CHEBI:58354"/>
        <dbReference type="ChEBI" id="CHEBI:456216"/>
        <dbReference type="EC" id="2.7.1.49"/>
    </reaction>
</comment>
<dbReference type="PANTHER" id="PTHR20858">
    <property type="entry name" value="PHOSPHOMETHYLPYRIMIDINE KINASE"/>
    <property type="match status" value="1"/>
</dbReference>
<comment type="function">
    <text evidence="3">Catalyzes the phosphorylation of hydroxymethylpyrimidine phosphate (HMP-P) to HMP-PP, and of HMP to HMP-P.</text>
</comment>
<dbReference type="GO" id="GO:0008972">
    <property type="term" value="F:phosphomethylpyrimidine kinase activity"/>
    <property type="evidence" value="ECO:0007669"/>
    <property type="project" value="UniProtKB-EC"/>
</dbReference>
<comment type="catalytic activity">
    <reaction evidence="2">
        <text>4-amino-2-methyl-5-(phosphooxymethyl)pyrimidine + ATP = 4-amino-2-methyl-5-(diphosphooxymethyl)pyrimidine + ADP</text>
        <dbReference type="Rhea" id="RHEA:19893"/>
        <dbReference type="ChEBI" id="CHEBI:30616"/>
        <dbReference type="ChEBI" id="CHEBI:57841"/>
        <dbReference type="ChEBI" id="CHEBI:58354"/>
        <dbReference type="ChEBI" id="CHEBI:456216"/>
        <dbReference type="EC" id="2.7.4.7"/>
    </reaction>
</comment>
<feature type="domain" description="Thiaminase-2/PQQC" evidence="7">
    <location>
        <begin position="365"/>
        <end position="546"/>
    </location>
</feature>
<dbReference type="EMBL" id="JAIXCQ010000012">
    <property type="protein sequence ID" value="MCA5894770.1"/>
    <property type="molecule type" value="Genomic_DNA"/>
</dbReference>
<dbReference type="InterPro" id="IPR029056">
    <property type="entry name" value="Ribokinase-like"/>
</dbReference>
<dbReference type="Proteomes" id="UP001319870">
    <property type="component" value="Unassembled WGS sequence"/>
</dbReference>
<name>A0ABS7ZLU7_9MICO</name>
<evidence type="ECO:0000256" key="6">
    <source>
        <dbReference type="SAM" id="MobiDB-lite"/>
    </source>
</evidence>
<dbReference type="InterPro" id="IPR013749">
    <property type="entry name" value="PM/HMP-P_kinase-1"/>
</dbReference>
<feature type="compositionally biased region" description="Basic and acidic residues" evidence="6">
    <location>
        <begin position="1"/>
        <end position="11"/>
    </location>
</feature>
<sequence>MSMPMLHDHTRSQHTRSQHSQRQTAAGDGADARRPAAVPRVLAVAGSDPSGGAGIQADLKSIAAAHGYGMTAITALTAQNTLGVREVHVPGAEFLSAQLAAVSDDVAIDAVKIGMLASREVVEVVARWLDELPAGPARPAVVLDPVMVATSGDRLLDVEGQDAVRALLPRVDVVTPNLPELAVLVGEPTADRWEDAVAQAGRLASRYQVLVVVKGGHLPGREGAGRVTDALVGPAGVLDEVDGPWVTTTATHGTGCSLSSGLATRYAGTGDWGIALRQTKAWLTEAIRAGAGLGVGHGHGPVDHLVQLRTGAVGTASGQVPAPGEVARALAGQADASEGATDGAALVARWWDDAAGHRAQIDALPFVRGLGDGTLAAAHFRFYLEQDALYLREYARSLARASELAPTRAEQAFWAGGAHGALATELDLHTTWLGGEPHGVEPSPTTAAYLDHLHAAGRDYATLVAAVLPCYWIYQDAGERLVRRSHDAHPYRQWLATYGDPAFARATREAVAVLERVAGAAGPEQRHRMSGAFDRACRLEVAFFDQAHAWAAGELAG</sequence>
<evidence type="ECO:0000259" key="8">
    <source>
        <dbReference type="Pfam" id="PF08543"/>
    </source>
</evidence>
<reference evidence="9 10" key="1">
    <citation type="submission" date="2021-09" db="EMBL/GenBank/DDBJ databases">
        <title>Isoptericola luteus sp. nov., a novel bacterium isolated from Harbin, the capital city of Heilongjiang province.</title>
        <authorList>
            <person name="Li J."/>
        </authorList>
    </citation>
    <scope>NUCLEOTIDE SEQUENCE [LARGE SCALE GENOMIC DNA]</scope>
    <source>
        <strain evidence="9 10">NEAU-Y5</strain>
    </source>
</reference>
<dbReference type="InterPro" id="IPR016084">
    <property type="entry name" value="Haem_Oase-like_multi-hlx"/>
</dbReference>